<proteinExistence type="predicted"/>
<dbReference type="PANTHER" id="PTHR37812">
    <property type="entry name" value="MU-LIKE PROPHAGE FLUMU PROTEIN C"/>
    <property type="match status" value="1"/>
</dbReference>
<geneLocation type="plasmid" evidence="1 2">
    <name>unnamed6</name>
</geneLocation>
<name>A0ABY8R8H4_PARBF</name>
<keyword evidence="2" id="KW-1185">Reference proteome</keyword>
<evidence type="ECO:0000313" key="2">
    <source>
        <dbReference type="Proteomes" id="UP001239169"/>
    </source>
</evidence>
<dbReference type="SUPFAM" id="SSF46689">
    <property type="entry name" value="Homeodomain-like"/>
    <property type="match status" value="1"/>
</dbReference>
<keyword evidence="1" id="KW-0614">Plasmid</keyword>
<gene>
    <name evidence="1" type="ORF">QJS64_21635</name>
</gene>
<accession>A0ABY8R8H4</accession>
<dbReference type="InterPro" id="IPR052411">
    <property type="entry name" value="c-mor_Regulatory_Protein"/>
</dbReference>
<organism evidence="1 2">
    <name type="scientific">Paraclostridium bifermentans</name>
    <name type="common">Clostridium bifermentans</name>
    <dbReference type="NCBI Taxonomy" id="1490"/>
    <lineage>
        <taxon>Bacteria</taxon>
        <taxon>Bacillati</taxon>
        <taxon>Bacillota</taxon>
        <taxon>Clostridia</taxon>
        <taxon>Peptostreptococcales</taxon>
        <taxon>Peptostreptococcaceae</taxon>
        <taxon>Paraclostridium</taxon>
    </lineage>
</organism>
<dbReference type="Proteomes" id="UP001239169">
    <property type="component" value="Plasmid unnamed6"/>
</dbReference>
<dbReference type="NCBIfam" id="NF040785">
    <property type="entry name" value="CD3324_fam"/>
    <property type="match status" value="1"/>
</dbReference>
<dbReference type="EMBL" id="CP124691">
    <property type="protein sequence ID" value="WGX77740.1"/>
    <property type="molecule type" value="Genomic_DNA"/>
</dbReference>
<sequence>MKYKKAQNVLPEEILELIQKYVDGEYLYIPRKSKNKKSWGELSGTKLDLRNRNLEIAVKYKEGCSIKELAKIYFLSESSIRRIIREYNY</sequence>
<dbReference type="Gene3D" id="1.10.10.60">
    <property type="entry name" value="Homeodomain-like"/>
    <property type="match status" value="1"/>
</dbReference>
<evidence type="ECO:0000313" key="1">
    <source>
        <dbReference type="EMBL" id="WGX77740.1"/>
    </source>
</evidence>
<dbReference type="PANTHER" id="PTHR37812:SF1">
    <property type="entry name" value="MU-LIKE PROPHAGE FLUMU PROTEIN C"/>
    <property type="match status" value="1"/>
</dbReference>
<reference evidence="1 2" key="1">
    <citation type="submission" date="2023-04" db="EMBL/GenBank/DDBJ databases">
        <title>Bacteria Genome Submission.</title>
        <authorList>
            <person name="Isaac P."/>
        </authorList>
    </citation>
    <scope>NUCLEOTIDE SEQUENCE [LARGE SCALE GENOMIC DNA]</scope>
    <source>
        <strain evidence="1 2">SampleS7P1</strain>
        <plasmid evidence="1 2">unnamed6</plasmid>
    </source>
</reference>
<dbReference type="InterPro" id="IPR009057">
    <property type="entry name" value="Homeodomain-like_sf"/>
</dbReference>
<protein>
    <submittedName>
        <fullName evidence="1">CD3324 family protein</fullName>
    </submittedName>
</protein>
<dbReference type="InterPro" id="IPR049739">
    <property type="entry name" value="YraL-like"/>
</dbReference>